<dbReference type="SMART" id="SM00241">
    <property type="entry name" value="ZP"/>
    <property type="match status" value="1"/>
</dbReference>
<keyword evidence="2" id="KW-1133">Transmembrane helix</keyword>
<keyword evidence="6" id="KW-1185">Reference proteome</keyword>
<dbReference type="PANTHER" id="PTHR22907">
    <property type="entry name" value="GH04558P"/>
    <property type="match status" value="1"/>
</dbReference>
<keyword evidence="2" id="KW-0812">Transmembrane</keyword>
<dbReference type="Gene3D" id="2.60.40.4100">
    <property type="entry name" value="Zona pellucida, ZP-C domain"/>
    <property type="match status" value="1"/>
</dbReference>
<keyword evidence="2" id="KW-0472">Membrane</keyword>
<dbReference type="eggNOG" id="ENOG502THA9">
    <property type="taxonomic scope" value="Eukaryota"/>
</dbReference>
<evidence type="ECO:0000256" key="2">
    <source>
        <dbReference type="SAM" id="Phobius"/>
    </source>
</evidence>
<sequence length="481" mass="55501">MYIETLSLCILIFNKFATSAGIVHMTQNSLNGAKFYELRRSPQKVRESFEIKASGNFTPTVICSSDQIGLALNENFADIRMYVSDHSHHPECLRRFSLEVEPQFVTRMDGPCGVRRVYKEPAKSKYRFIFSNFLPNPNFPNPFYIFQGVPSSSVTYSIRLIVSHNPDELTEFDKIYDVTCSLHLKTMEVKAAYDIITPQTTTLSSSTTQTKVGPKCKYSLHHDRVGGPRTASAHVGEVIYHRWKCAAPMYRDNRISPEQASYIFKVYSCVVHDEKNRTYSIIDDDGCSLDEEIIPTPEYDVENGVIYTPSKAFRFANSNHVHFKCMISVCSAVDPSCRSSVPPKCRQEKTKKKRRQLPEEMTIEQRLLRIHELMKAKRENFTVEVGGAARRRNMKNNSYQDSQGNRLEVEAEPLSVMVDRDYEIQKLQGIIRTYQIWTWVICTFNVFLVVLCVLVTFRLVKNKYIMDIKDKTKTVFRRVPF</sequence>
<organism evidence="6">
    <name type="scientific">Caenorhabditis brenneri</name>
    <name type="common">Nematode worm</name>
    <dbReference type="NCBI Taxonomy" id="135651"/>
    <lineage>
        <taxon>Eukaryota</taxon>
        <taxon>Metazoa</taxon>
        <taxon>Ecdysozoa</taxon>
        <taxon>Nematoda</taxon>
        <taxon>Chromadorea</taxon>
        <taxon>Rhabditida</taxon>
        <taxon>Rhabditina</taxon>
        <taxon>Rhabditomorpha</taxon>
        <taxon>Rhabditoidea</taxon>
        <taxon>Rhabditidae</taxon>
        <taxon>Peloderinae</taxon>
        <taxon>Caenorhabditis</taxon>
    </lineage>
</organism>
<dbReference type="Pfam" id="PF25301">
    <property type="entry name" value="CUT_C"/>
    <property type="match status" value="1"/>
</dbReference>
<name>G0MUJ9_CAEBE</name>
<reference evidence="6" key="1">
    <citation type="submission" date="2011-07" db="EMBL/GenBank/DDBJ databases">
        <authorList>
            <consortium name="Caenorhabditis brenneri Sequencing and Analysis Consortium"/>
            <person name="Wilson R.K."/>
        </authorList>
    </citation>
    <scope>NUCLEOTIDE SEQUENCE [LARGE SCALE GENOMIC DNA]</scope>
    <source>
        <strain evidence="6">PB2801</strain>
    </source>
</reference>
<dbReference type="HOGENOM" id="CLU_617115_0_0_1"/>
<dbReference type="InterPro" id="IPR057475">
    <property type="entry name" value="CUT_C"/>
</dbReference>
<dbReference type="InParanoid" id="G0MUJ9"/>
<dbReference type="AlphaFoldDB" id="G0MUJ9"/>
<protein>
    <submittedName>
        <fullName evidence="5">CBN-CUTL-22 protein</fullName>
    </submittedName>
</protein>
<evidence type="ECO:0000313" key="5">
    <source>
        <dbReference type="EMBL" id="EGT44229.1"/>
    </source>
</evidence>
<dbReference type="InterPro" id="IPR001507">
    <property type="entry name" value="ZP_dom"/>
</dbReference>
<evidence type="ECO:0000259" key="4">
    <source>
        <dbReference type="PROSITE" id="PS51034"/>
    </source>
</evidence>
<feature type="domain" description="ZP" evidence="4">
    <location>
        <begin position="62"/>
        <end position="344"/>
    </location>
</feature>
<keyword evidence="1 3" id="KW-0732">Signal</keyword>
<dbReference type="Proteomes" id="UP000008068">
    <property type="component" value="Unassembled WGS sequence"/>
</dbReference>
<proteinExistence type="predicted"/>
<evidence type="ECO:0000256" key="1">
    <source>
        <dbReference type="ARBA" id="ARBA00022729"/>
    </source>
</evidence>
<evidence type="ECO:0000313" key="6">
    <source>
        <dbReference type="Proteomes" id="UP000008068"/>
    </source>
</evidence>
<gene>
    <name evidence="5" type="primary">Cbn-cutl-22</name>
    <name evidence="5" type="ORF">CAEBREN_02751</name>
</gene>
<dbReference type="OrthoDB" id="6139674at2759"/>
<dbReference type="InterPro" id="IPR051962">
    <property type="entry name" value="Cuticlin"/>
</dbReference>
<dbReference type="OMA" id="HRTDDEC"/>
<evidence type="ECO:0000256" key="3">
    <source>
        <dbReference type="SAM" id="SignalP"/>
    </source>
</evidence>
<dbReference type="PANTHER" id="PTHR22907:SF14">
    <property type="entry name" value="ZP DOMAIN-CONTAINING PROTEIN"/>
    <property type="match status" value="1"/>
</dbReference>
<accession>G0MUJ9</accession>
<feature type="transmembrane region" description="Helical" evidence="2">
    <location>
        <begin position="436"/>
        <end position="460"/>
    </location>
</feature>
<feature type="signal peptide" evidence="3">
    <location>
        <begin position="1"/>
        <end position="19"/>
    </location>
</feature>
<dbReference type="EMBL" id="GL379812">
    <property type="protein sequence ID" value="EGT44229.1"/>
    <property type="molecule type" value="Genomic_DNA"/>
</dbReference>
<feature type="chain" id="PRO_5003403936" evidence="3">
    <location>
        <begin position="20"/>
        <end position="481"/>
    </location>
</feature>
<dbReference type="InterPro" id="IPR042235">
    <property type="entry name" value="ZP-C_dom"/>
</dbReference>
<dbReference type="PROSITE" id="PS51034">
    <property type="entry name" value="ZP_2"/>
    <property type="match status" value="1"/>
</dbReference>